<dbReference type="GO" id="GO:0000981">
    <property type="term" value="F:DNA-binding transcription factor activity, RNA polymerase II-specific"/>
    <property type="evidence" value="ECO:0007669"/>
    <property type="project" value="TreeGrafter"/>
</dbReference>
<dbReference type="GO" id="GO:0005634">
    <property type="term" value="C:nucleus"/>
    <property type="evidence" value="ECO:0007669"/>
    <property type="project" value="TreeGrafter"/>
</dbReference>
<dbReference type="SMART" id="SM00906">
    <property type="entry name" value="Fungal_trans"/>
    <property type="match status" value="1"/>
</dbReference>
<protein>
    <recommendedName>
        <fullName evidence="6">Xylanolytic transcriptional activator regulatory domain-containing protein</fullName>
    </recommendedName>
</protein>
<dbReference type="STRING" id="1442371.A0A0D2IKH2"/>
<keyword evidence="8" id="KW-1185">Reference proteome</keyword>
<dbReference type="RefSeq" id="XP_016631654.1">
    <property type="nucleotide sequence ID" value="XM_016777483.1"/>
</dbReference>
<organism evidence="7 8">
    <name type="scientific">Fonsecaea multimorphosa CBS 102226</name>
    <dbReference type="NCBI Taxonomy" id="1442371"/>
    <lineage>
        <taxon>Eukaryota</taxon>
        <taxon>Fungi</taxon>
        <taxon>Dikarya</taxon>
        <taxon>Ascomycota</taxon>
        <taxon>Pezizomycotina</taxon>
        <taxon>Eurotiomycetes</taxon>
        <taxon>Chaetothyriomycetidae</taxon>
        <taxon>Chaetothyriales</taxon>
        <taxon>Herpotrichiellaceae</taxon>
        <taxon>Fonsecaea</taxon>
    </lineage>
</organism>
<evidence type="ECO:0000256" key="3">
    <source>
        <dbReference type="ARBA" id="ARBA00023163"/>
    </source>
</evidence>
<feature type="region of interest" description="Disordered" evidence="5">
    <location>
        <begin position="570"/>
        <end position="594"/>
    </location>
</feature>
<dbReference type="EMBL" id="KN848074">
    <property type="protein sequence ID" value="KIX97531.1"/>
    <property type="molecule type" value="Genomic_DNA"/>
</dbReference>
<evidence type="ECO:0000313" key="7">
    <source>
        <dbReference type="EMBL" id="KIX97531.1"/>
    </source>
</evidence>
<keyword evidence="4" id="KW-0539">Nucleus</keyword>
<evidence type="ECO:0000256" key="2">
    <source>
        <dbReference type="ARBA" id="ARBA00023125"/>
    </source>
</evidence>
<feature type="compositionally biased region" description="Polar residues" evidence="5">
    <location>
        <begin position="577"/>
        <end position="593"/>
    </location>
</feature>
<keyword evidence="3" id="KW-0804">Transcription</keyword>
<evidence type="ECO:0000256" key="4">
    <source>
        <dbReference type="ARBA" id="ARBA00023242"/>
    </source>
</evidence>
<dbReference type="Proteomes" id="UP000053411">
    <property type="component" value="Unassembled WGS sequence"/>
</dbReference>
<dbReference type="PANTHER" id="PTHR47424:SF3">
    <property type="entry name" value="REGULATORY PROTEIN GAL4"/>
    <property type="match status" value="1"/>
</dbReference>
<evidence type="ECO:0000256" key="5">
    <source>
        <dbReference type="SAM" id="MobiDB-lite"/>
    </source>
</evidence>
<proteinExistence type="predicted"/>
<dbReference type="GO" id="GO:0000435">
    <property type="term" value="P:positive regulation of transcription from RNA polymerase II promoter by galactose"/>
    <property type="evidence" value="ECO:0007669"/>
    <property type="project" value="TreeGrafter"/>
</dbReference>
<keyword evidence="1" id="KW-0805">Transcription regulation</keyword>
<dbReference type="PANTHER" id="PTHR47424">
    <property type="entry name" value="REGULATORY PROTEIN GAL4"/>
    <property type="match status" value="1"/>
</dbReference>
<dbReference type="OrthoDB" id="3266505at2759"/>
<reference evidence="7 8" key="1">
    <citation type="submission" date="2015-01" db="EMBL/GenBank/DDBJ databases">
        <title>The Genome Sequence of Fonsecaea multimorphosa CBS 102226.</title>
        <authorList>
            <consortium name="The Broad Institute Genomics Platform"/>
            <person name="Cuomo C."/>
            <person name="de Hoog S."/>
            <person name="Gorbushina A."/>
            <person name="Stielow B."/>
            <person name="Teixiera M."/>
            <person name="Abouelleil A."/>
            <person name="Chapman S.B."/>
            <person name="Priest M."/>
            <person name="Young S.K."/>
            <person name="Wortman J."/>
            <person name="Nusbaum C."/>
            <person name="Birren B."/>
        </authorList>
    </citation>
    <scope>NUCLEOTIDE SEQUENCE [LARGE SCALE GENOMIC DNA]</scope>
    <source>
        <strain evidence="7 8">CBS 102226</strain>
    </source>
</reference>
<keyword evidence="2" id="KW-0238">DNA-binding</keyword>
<dbReference type="GO" id="GO:0008270">
    <property type="term" value="F:zinc ion binding"/>
    <property type="evidence" value="ECO:0007669"/>
    <property type="project" value="InterPro"/>
</dbReference>
<dbReference type="CDD" id="cd12148">
    <property type="entry name" value="fungal_TF_MHR"/>
    <property type="match status" value="1"/>
</dbReference>
<sequence>MNIPCSASVRPRKRPYYRVSEEEYESCMRLLRHFVPTGDLSLDNVKSMLVEVEQRSEPGVSGHTVLTNQSNPTLSNNELVETEENVILQEEKGCMYLDPRGKYRYVDADSSLRFDHAALIARQPHLAETTRTKRDANVLHPFITTLMPPSPETVGSFRAVEDLDSVYLPNRETCLRYVTKFFEQVHAIYWVYSPEQFYMLLDQTLESGASEASASWLCSLYSIFAICSMQPTVREDREDEKLSEDYLRMAREYGNRAADEADIGSVKALVLMSLALNASFHSVIAYCTLGMTVRIAYSLGLHRNTAHTSLDSVEKERARRLWWTLYQLDQEVSNQLGHPFAIVDEAICIQTPFASEEILDPGRNTPLGYQAVCISLIKLKKKISQTLYVTPAQTTRRVRFQQVTSCIASLYEWHASVPSHLRWGSSLAPSHLRAVSVLHLRYWITLVHVTRPFLLHSVTRSAELRNSVKKKRYDDFSSLCTEAAENAITILKARHEERNLSSLMLFDSGCIQELVQVFLLAEEKVGRGTYRANLEFCLKAMRAMEAVGWCKRILPDLETLLKNIITVGNDGEDSRESAPQANKTQDPITTTTRARPLQEYGFNGSGLFGDPAAFDAALNSFEDFEL</sequence>
<evidence type="ECO:0000256" key="1">
    <source>
        <dbReference type="ARBA" id="ARBA00023015"/>
    </source>
</evidence>
<dbReference type="Pfam" id="PF04082">
    <property type="entry name" value="Fungal_trans"/>
    <property type="match status" value="1"/>
</dbReference>
<gene>
    <name evidence="7" type="ORF">Z520_06983</name>
</gene>
<name>A0A0D2IKH2_9EURO</name>
<dbReference type="InterPro" id="IPR007219">
    <property type="entry name" value="XnlR_reg_dom"/>
</dbReference>
<dbReference type="GeneID" id="27712729"/>
<dbReference type="GO" id="GO:0006351">
    <property type="term" value="P:DNA-templated transcription"/>
    <property type="evidence" value="ECO:0007669"/>
    <property type="project" value="InterPro"/>
</dbReference>
<dbReference type="AlphaFoldDB" id="A0A0D2IKH2"/>
<dbReference type="InterPro" id="IPR051127">
    <property type="entry name" value="Fungal_SecMet_Regulators"/>
</dbReference>
<evidence type="ECO:0000313" key="8">
    <source>
        <dbReference type="Proteomes" id="UP000053411"/>
    </source>
</evidence>
<accession>A0A0D2IKH2</accession>
<evidence type="ECO:0000259" key="6">
    <source>
        <dbReference type="SMART" id="SM00906"/>
    </source>
</evidence>
<dbReference type="GO" id="GO:0000978">
    <property type="term" value="F:RNA polymerase II cis-regulatory region sequence-specific DNA binding"/>
    <property type="evidence" value="ECO:0007669"/>
    <property type="project" value="TreeGrafter"/>
</dbReference>
<feature type="domain" description="Xylanolytic transcriptional activator regulatory" evidence="6">
    <location>
        <begin position="285"/>
        <end position="358"/>
    </location>
</feature>
<dbReference type="VEuPathDB" id="FungiDB:Z520_06983"/>